<dbReference type="InterPro" id="IPR024574">
    <property type="entry name" value="ELMO_ARM"/>
</dbReference>
<dbReference type="GO" id="GO:0005886">
    <property type="term" value="C:plasma membrane"/>
    <property type="evidence" value="ECO:0007669"/>
    <property type="project" value="TreeGrafter"/>
</dbReference>
<reference evidence="7 8" key="1">
    <citation type="submission" date="2016-04" db="EMBL/GenBank/DDBJ databases">
        <title>Evolutionary innovation and constraint leading to complex multicellularity in the Ascomycota.</title>
        <authorList>
            <person name="Cisse O."/>
            <person name="Nguyen A."/>
            <person name="Hewitt D.A."/>
            <person name="Jedd G."/>
            <person name="Stajich J.E."/>
        </authorList>
    </citation>
    <scope>NUCLEOTIDE SEQUENCE [LARGE SCALE GENOMIC DNA]</scope>
    <source>
        <strain evidence="7 8">DAH-3</strain>
    </source>
</reference>
<dbReference type="InterPro" id="IPR016024">
    <property type="entry name" value="ARM-type_fold"/>
</dbReference>
<keyword evidence="8" id="KW-1185">Reference proteome</keyword>
<comment type="function">
    <text evidence="4">Involved in cytoskeletal rearrangements required for phagocytosis of apoptotic cells and cell motility. Acts in association with DOCK1 and CRK. Was initially proposed to be required in complex with DOCK1 to activate Rac Rho small GTPases. May enhance the guanine nucleotide exchange factor (GEF) activity of DOCK1.</text>
</comment>
<dbReference type="GO" id="GO:0007015">
    <property type="term" value="P:actin filament organization"/>
    <property type="evidence" value="ECO:0007669"/>
    <property type="project" value="TreeGrafter"/>
</dbReference>
<evidence type="ECO:0000256" key="2">
    <source>
        <dbReference type="ARBA" id="ARBA00022907"/>
    </source>
</evidence>
<dbReference type="Gene3D" id="1.25.10.10">
    <property type="entry name" value="Leucine-rich Repeat Variant"/>
    <property type="match status" value="1"/>
</dbReference>
<dbReference type="InterPro" id="IPR006816">
    <property type="entry name" value="ELMO_dom"/>
</dbReference>
<dbReference type="Pfam" id="PF04727">
    <property type="entry name" value="ELMO_CED12"/>
    <property type="match status" value="1"/>
</dbReference>
<dbReference type="InterPro" id="IPR050868">
    <property type="entry name" value="ELMO_domain-containing"/>
</dbReference>
<dbReference type="InterPro" id="IPR011993">
    <property type="entry name" value="PH-like_dom_sf"/>
</dbReference>
<dbReference type="Proteomes" id="UP000186594">
    <property type="component" value="Unassembled WGS sequence"/>
</dbReference>
<dbReference type="Gene3D" id="2.30.29.30">
    <property type="entry name" value="Pleckstrin-homology domain (PH domain)/Phosphotyrosine-binding domain (PTB)"/>
    <property type="match status" value="1"/>
</dbReference>
<feature type="repeat" description="ARM" evidence="5">
    <location>
        <begin position="92"/>
        <end position="122"/>
    </location>
</feature>
<dbReference type="OrthoDB" id="28413at2759"/>
<dbReference type="AlphaFoldDB" id="A0A1U7LUY7"/>
<evidence type="ECO:0000256" key="5">
    <source>
        <dbReference type="PROSITE-ProRule" id="PRU00259"/>
    </source>
</evidence>
<keyword evidence="2" id="KW-0581">Phagocytosis</keyword>
<comment type="caution">
    <text evidence="7">The sequence shown here is derived from an EMBL/GenBank/DDBJ whole genome shotgun (WGS) entry which is preliminary data.</text>
</comment>
<keyword evidence="1" id="KW-0053">Apoptosis</keyword>
<accession>A0A1U7LUY7</accession>
<dbReference type="STRING" id="1198029.A0A1U7LUY7"/>
<name>A0A1U7LUY7_NEOID</name>
<evidence type="ECO:0000256" key="3">
    <source>
        <dbReference type="ARBA" id="ARBA00023036"/>
    </source>
</evidence>
<dbReference type="GO" id="GO:0006915">
    <property type="term" value="P:apoptotic process"/>
    <property type="evidence" value="ECO:0007669"/>
    <property type="project" value="UniProtKB-KW"/>
</dbReference>
<dbReference type="Pfam" id="PF11841">
    <property type="entry name" value="ELMO_ARM"/>
    <property type="match status" value="1"/>
</dbReference>
<evidence type="ECO:0000313" key="7">
    <source>
        <dbReference type="EMBL" id="OLL26495.1"/>
    </source>
</evidence>
<evidence type="ECO:0000256" key="4">
    <source>
        <dbReference type="ARBA" id="ARBA00024863"/>
    </source>
</evidence>
<keyword evidence="3" id="KW-0729">SH3-binding</keyword>
<feature type="domain" description="ELMO" evidence="6">
    <location>
        <begin position="230"/>
        <end position="386"/>
    </location>
</feature>
<dbReference type="SUPFAM" id="SSF48371">
    <property type="entry name" value="ARM repeat"/>
    <property type="match status" value="1"/>
</dbReference>
<evidence type="ECO:0000313" key="8">
    <source>
        <dbReference type="Proteomes" id="UP000186594"/>
    </source>
</evidence>
<dbReference type="InterPro" id="IPR011989">
    <property type="entry name" value="ARM-like"/>
</dbReference>
<protein>
    <submittedName>
        <fullName evidence="7">Engulfment and cell motility protein 2</fullName>
    </submittedName>
</protein>
<dbReference type="Pfam" id="PF16457">
    <property type="entry name" value="PH_12"/>
    <property type="match status" value="1"/>
</dbReference>
<proteinExistence type="predicted"/>
<dbReference type="PANTHER" id="PTHR12771:SF56">
    <property type="entry name" value="CED-12"/>
    <property type="match status" value="1"/>
</dbReference>
<organism evidence="7 8">
    <name type="scientific">Neolecta irregularis (strain DAH-3)</name>
    <dbReference type="NCBI Taxonomy" id="1198029"/>
    <lineage>
        <taxon>Eukaryota</taxon>
        <taxon>Fungi</taxon>
        <taxon>Dikarya</taxon>
        <taxon>Ascomycota</taxon>
        <taxon>Taphrinomycotina</taxon>
        <taxon>Neolectales</taxon>
        <taxon>Neolectaceae</taxon>
        <taxon>Neolecta</taxon>
    </lineage>
</organism>
<dbReference type="PROSITE" id="PS50176">
    <property type="entry name" value="ARM_REPEAT"/>
    <property type="match status" value="1"/>
</dbReference>
<sequence length="652" mass="73822">MSSIAPSISFTQECSEIILRMQGPDSVKKMALFKLQSCVGDLQFIDIFLASDGLLHLVNCISSSTGNSLAYGLSCFEKLLECDLGWSAADFEFIDKLVSLISDDNPSVNILRSATAILVHLSNKEIATFTTQQSSLLRILITRLNSADHMLSANSLLLINSLLRSALKGPLWRNFMKESYQFGLFKAVSELTLSGTRTNDLAYPLLDFQSLAKGVMRRWMSVEVDLEDNEHRSIFDELWKISGQVDDGRKWVKLGFETENPAYEFLSVGWFGVMNLRGCALKDELSFRRLITEQEAKPEKSRFPVARASVTVTLLLSEIFELVTEDLPRDMQTMSMRTMSSLLLHIPRLHRTGLKAFQKLWEESLAQTDDYEKIRNLAEFLLRRVVGDRNREIEVVEHELCDFDYHELRNAQLKEFQQVKEEPWQVAVQALNERLKQDTYQFIKASRVACLLKGSWFALKPGALKNEGKSIIKKRPLMKWRFVRLSPNRKAIHYGDFEINGENIKIEDLGEKIELSNISNVVSLPSGFTMNRKLDNKRVSVVSSNVPEPFSFAIFGHTKLVPNSTATNPVVLLTLCAENNLSASEWIDGLLMLIRKPPVTSETLSLVTTLVEVGIKVKLLDLRAEQITVPQVAPPIPSRDGLTANFWFDSFE</sequence>
<dbReference type="OMA" id="CPHMKDL"/>
<dbReference type="EMBL" id="LXFE01000176">
    <property type="protein sequence ID" value="OLL26495.1"/>
    <property type="molecule type" value="Genomic_DNA"/>
</dbReference>
<evidence type="ECO:0000256" key="1">
    <source>
        <dbReference type="ARBA" id="ARBA00022703"/>
    </source>
</evidence>
<dbReference type="InterPro" id="IPR000225">
    <property type="entry name" value="Armadillo"/>
</dbReference>
<evidence type="ECO:0000259" key="6">
    <source>
        <dbReference type="PROSITE" id="PS51335"/>
    </source>
</evidence>
<gene>
    <name evidence="7" type="ORF">NEOLI_002332</name>
</gene>
<dbReference type="InterPro" id="IPR001849">
    <property type="entry name" value="PH_domain"/>
</dbReference>
<dbReference type="GO" id="GO:0017124">
    <property type="term" value="F:SH3 domain binding"/>
    <property type="evidence" value="ECO:0007669"/>
    <property type="project" value="UniProtKB-KW"/>
</dbReference>
<dbReference type="PANTHER" id="PTHR12771">
    <property type="entry name" value="ENGULFMENT AND CELL MOTILITY"/>
    <property type="match status" value="1"/>
</dbReference>
<dbReference type="PROSITE" id="PS51335">
    <property type="entry name" value="ELMO"/>
    <property type="match status" value="1"/>
</dbReference>